<reference evidence="1" key="1">
    <citation type="submission" date="2021-01" db="EMBL/GenBank/DDBJ databases">
        <authorList>
            <person name="Corre E."/>
            <person name="Pelletier E."/>
            <person name="Niang G."/>
            <person name="Scheremetjew M."/>
            <person name="Finn R."/>
            <person name="Kale V."/>
            <person name="Holt S."/>
            <person name="Cochrane G."/>
            <person name="Meng A."/>
            <person name="Brown T."/>
            <person name="Cohen L."/>
        </authorList>
    </citation>
    <scope>NUCLEOTIDE SEQUENCE</scope>
    <source>
        <strain evidence="1">CCMP3107</strain>
    </source>
</reference>
<dbReference type="EMBL" id="HBIU01040328">
    <property type="protein sequence ID" value="CAE0639543.1"/>
    <property type="molecule type" value="Transcribed_RNA"/>
</dbReference>
<protein>
    <submittedName>
        <fullName evidence="1">Uncharacterized protein</fullName>
    </submittedName>
</protein>
<dbReference type="AlphaFoldDB" id="A0A6V2S3X4"/>
<accession>A0A6V2S3X4</accession>
<sequence>MLTICTASSNFPNYPDPRCQFQASYYYGGSSDGCEHEGLLHLMVPSIQFPIIQVGGETPPLDKKGVHFAFPLSKVEEIESYCNMDVRKEALWWEEAKFVENFKEVTRMAGGEELDKGKIKDQCKRKSQIQSIGCCAENMICCCPQKRQKAPQQKVHTGG</sequence>
<gene>
    <name evidence="1" type="ORF">HAKA00212_LOCUS18358</name>
</gene>
<proteinExistence type="predicted"/>
<evidence type="ECO:0000313" key="1">
    <source>
        <dbReference type="EMBL" id="CAE0639543.1"/>
    </source>
</evidence>
<organism evidence="1">
    <name type="scientific">Heterosigma akashiwo</name>
    <name type="common">Chromophytic alga</name>
    <name type="synonym">Heterosigma carterae</name>
    <dbReference type="NCBI Taxonomy" id="2829"/>
    <lineage>
        <taxon>Eukaryota</taxon>
        <taxon>Sar</taxon>
        <taxon>Stramenopiles</taxon>
        <taxon>Ochrophyta</taxon>
        <taxon>Raphidophyceae</taxon>
        <taxon>Chattonellales</taxon>
        <taxon>Chattonellaceae</taxon>
        <taxon>Heterosigma</taxon>
    </lineage>
</organism>
<name>A0A6V2S3X4_HETAK</name>